<dbReference type="InterPro" id="IPR024529">
    <property type="entry name" value="ECF_trnsprt_substrate-spec"/>
</dbReference>
<dbReference type="Pfam" id="PF12822">
    <property type="entry name" value="ECF_trnsprt"/>
    <property type="match status" value="1"/>
</dbReference>
<evidence type="ECO:0000313" key="2">
    <source>
        <dbReference type="EMBL" id="KKI51680.1"/>
    </source>
</evidence>
<reference evidence="2 3" key="1">
    <citation type="submission" date="2015-04" db="EMBL/GenBank/DDBJ databases">
        <title>Draft genome sequence of bacteremic isolate Catabacter hongkongensis type strain HKU16T.</title>
        <authorList>
            <person name="Lau S.K."/>
            <person name="Teng J.L."/>
            <person name="Huang Y."/>
            <person name="Curreem S.O."/>
            <person name="Tsui S.K."/>
            <person name="Woo P.C."/>
        </authorList>
    </citation>
    <scope>NUCLEOTIDE SEQUENCE [LARGE SCALE GENOMIC DNA]</scope>
    <source>
        <strain evidence="2 3">HKU16</strain>
    </source>
</reference>
<sequence length="208" mass="22242">MKTKTRSLTLMAILIAVMLLMGYVPNLGFIMIGPISITLMCIPVIIATLVLGLKTGLMMGLLFAVISISKIFVMPDAFSAIVVDDFGKYGVLYMLCLLIPRVLIPVTTWGMGKAMKTKKEYVNLAVASLTGSLTNTAVYLILVSLTLTPLICTFYSVDAAGAVAVIWGIVLTNGLPEAVFATLICPAIARALKKSVPPIMTARQKEIA</sequence>
<comment type="caution">
    <text evidence="2">The sequence shown here is derived from an EMBL/GenBank/DDBJ whole genome shotgun (WGS) entry which is preliminary data.</text>
</comment>
<gene>
    <name evidence="2" type="ORF">CHK_0847</name>
</gene>
<dbReference type="AlphaFoldDB" id="A0A0M2NN97"/>
<feature type="transmembrane region" description="Helical" evidence="1">
    <location>
        <begin position="121"/>
        <end position="142"/>
    </location>
</feature>
<keyword evidence="3" id="KW-1185">Reference proteome</keyword>
<name>A0A0M2NN97_9FIRM</name>
<feature type="transmembrane region" description="Helical" evidence="1">
    <location>
        <begin position="89"/>
        <end position="109"/>
    </location>
</feature>
<keyword evidence="1" id="KW-1133">Transmembrane helix</keyword>
<accession>A0A0M2NN97</accession>
<dbReference type="GO" id="GO:0022857">
    <property type="term" value="F:transmembrane transporter activity"/>
    <property type="evidence" value="ECO:0007669"/>
    <property type="project" value="InterPro"/>
</dbReference>
<evidence type="ECO:0000256" key="1">
    <source>
        <dbReference type="SAM" id="Phobius"/>
    </source>
</evidence>
<feature type="transmembrane region" description="Helical" evidence="1">
    <location>
        <begin position="60"/>
        <end position="83"/>
    </location>
</feature>
<evidence type="ECO:0000313" key="3">
    <source>
        <dbReference type="Proteomes" id="UP000034076"/>
    </source>
</evidence>
<keyword evidence="1" id="KW-0812">Transmembrane</keyword>
<feature type="transmembrane region" description="Helical" evidence="1">
    <location>
        <begin position="162"/>
        <end position="185"/>
    </location>
</feature>
<keyword evidence="1" id="KW-0472">Membrane</keyword>
<protein>
    <submittedName>
        <fullName evidence="2">Substrate-specific component PanT of predicted pantothenate ECF transporter</fullName>
    </submittedName>
</protein>
<dbReference type="EMBL" id="LAYJ01000068">
    <property type="protein sequence ID" value="KKI51680.1"/>
    <property type="molecule type" value="Genomic_DNA"/>
</dbReference>
<feature type="transmembrane region" description="Helical" evidence="1">
    <location>
        <begin position="30"/>
        <end position="53"/>
    </location>
</feature>
<feature type="transmembrane region" description="Helical" evidence="1">
    <location>
        <begin position="7"/>
        <end position="24"/>
    </location>
</feature>
<proteinExistence type="predicted"/>
<dbReference type="STRING" id="270498.CHK_0847"/>
<dbReference type="RefSeq" id="WP_046442768.1">
    <property type="nucleotide sequence ID" value="NZ_CAUERS010000047.1"/>
</dbReference>
<organism evidence="2 3">
    <name type="scientific">Christensenella hongkongensis</name>
    <dbReference type="NCBI Taxonomy" id="270498"/>
    <lineage>
        <taxon>Bacteria</taxon>
        <taxon>Bacillati</taxon>
        <taxon>Bacillota</taxon>
        <taxon>Clostridia</taxon>
        <taxon>Christensenellales</taxon>
        <taxon>Christensenellaceae</taxon>
        <taxon>Christensenella</taxon>
    </lineage>
</organism>
<dbReference type="OrthoDB" id="9813540at2"/>
<dbReference type="Proteomes" id="UP000034076">
    <property type="component" value="Unassembled WGS sequence"/>
</dbReference>
<dbReference type="Gene3D" id="1.10.1760.20">
    <property type="match status" value="1"/>
</dbReference>